<comment type="caution">
    <text evidence="1">The sequence shown here is derived from an EMBL/GenBank/DDBJ whole genome shotgun (WGS) entry which is preliminary data.</text>
</comment>
<evidence type="ECO:0000313" key="2">
    <source>
        <dbReference type="Proteomes" id="UP001163321"/>
    </source>
</evidence>
<keyword evidence="2" id="KW-1185">Reference proteome</keyword>
<name>A0ACC0VXC7_9STRA</name>
<dbReference type="EMBL" id="CM047585">
    <property type="protein sequence ID" value="KAI9910580.1"/>
    <property type="molecule type" value="Genomic_DNA"/>
</dbReference>
<sequence length="140" mass="15600">MKTANKVCLVRSSSVNDVANPCSIMLALCRISVGNGQYIITVEVRSLDIELIRGKNTHVLVDVDMDNIRDTLIEVKKEVKASHDFRVLSGFVAFDLLVDELVTAPLTHLNTLWQFWVSGEGNNSARIHKGTIKNSSEAFW</sequence>
<gene>
    <name evidence="1" type="ORF">PsorP6_010409</name>
</gene>
<proteinExistence type="predicted"/>
<dbReference type="Proteomes" id="UP001163321">
    <property type="component" value="Chromosome 6"/>
</dbReference>
<accession>A0ACC0VXC7</accession>
<organism evidence="1 2">
    <name type="scientific">Peronosclerospora sorghi</name>
    <dbReference type="NCBI Taxonomy" id="230839"/>
    <lineage>
        <taxon>Eukaryota</taxon>
        <taxon>Sar</taxon>
        <taxon>Stramenopiles</taxon>
        <taxon>Oomycota</taxon>
        <taxon>Peronosporomycetes</taxon>
        <taxon>Peronosporales</taxon>
        <taxon>Peronosporaceae</taxon>
        <taxon>Peronosclerospora</taxon>
    </lineage>
</organism>
<evidence type="ECO:0000313" key="1">
    <source>
        <dbReference type="EMBL" id="KAI9910580.1"/>
    </source>
</evidence>
<protein>
    <submittedName>
        <fullName evidence="1">Uncharacterized protein</fullName>
    </submittedName>
</protein>
<reference evidence="1 2" key="1">
    <citation type="journal article" date="2022" name="bioRxiv">
        <title>The genome of the oomycete Peronosclerospora sorghi, a cosmopolitan pathogen of maize and sorghum, is inflated with dispersed pseudogenes.</title>
        <authorList>
            <person name="Fletcher K."/>
            <person name="Martin F."/>
            <person name="Isakeit T."/>
            <person name="Cavanaugh K."/>
            <person name="Magill C."/>
            <person name="Michelmore R."/>
        </authorList>
    </citation>
    <scope>NUCLEOTIDE SEQUENCE [LARGE SCALE GENOMIC DNA]</scope>
    <source>
        <strain evidence="1">P6</strain>
    </source>
</reference>